<dbReference type="PANTHER" id="PTHR13325:SF3">
    <property type="entry name" value="MEMBRANE-BOUND TRANSCRIPTION FACTOR SITE-2 PROTEASE"/>
    <property type="match status" value="1"/>
</dbReference>
<evidence type="ECO:0000313" key="10">
    <source>
        <dbReference type="EMBL" id="WOO80298.1"/>
    </source>
</evidence>
<dbReference type="EMBL" id="CP086716">
    <property type="protein sequence ID" value="WOO80298.1"/>
    <property type="molecule type" value="Genomic_DNA"/>
</dbReference>
<dbReference type="InterPro" id="IPR008915">
    <property type="entry name" value="Peptidase_M50"/>
</dbReference>
<feature type="compositionally biased region" description="Polar residues" evidence="6">
    <location>
        <begin position="514"/>
        <end position="528"/>
    </location>
</feature>
<dbReference type="GO" id="GO:0004222">
    <property type="term" value="F:metalloendopeptidase activity"/>
    <property type="evidence" value="ECO:0007669"/>
    <property type="project" value="InterPro"/>
</dbReference>
<evidence type="ECO:0000259" key="9">
    <source>
        <dbReference type="Pfam" id="PF02163"/>
    </source>
</evidence>
<keyword evidence="3 7" id="KW-1133">Transmembrane helix</keyword>
<evidence type="ECO:0000256" key="6">
    <source>
        <dbReference type="SAM" id="MobiDB-lite"/>
    </source>
</evidence>
<comment type="subcellular location">
    <subcellularLocation>
        <location evidence="1">Endomembrane system</location>
        <topology evidence="1">Multi-pass membrane protein</topology>
    </subcellularLocation>
</comment>
<keyword evidence="2 7" id="KW-0812">Transmembrane</keyword>
<feature type="chain" id="PRO_5042248350" description="Endopeptidase S2P" evidence="8">
    <location>
        <begin position="29"/>
        <end position="601"/>
    </location>
</feature>
<dbReference type="PANTHER" id="PTHR13325">
    <property type="entry name" value="PROTEASE M50 MEMBRANE-BOUND TRANSCRIPTION FACTOR SITE 2 PROTEASE"/>
    <property type="match status" value="1"/>
</dbReference>
<feature type="region of interest" description="Disordered" evidence="6">
    <location>
        <begin position="514"/>
        <end position="562"/>
    </location>
</feature>
<feature type="compositionally biased region" description="Gly residues" evidence="6">
    <location>
        <begin position="546"/>
        <end position="555"/>
    </location>
</feature>
<feature type="signal peptide" evidence="8">
    <location>
        <begin position="1"/>
        <end position="28"/>
    </location>
</feature>
<keyword evidence="10" id="KW-0378">Hydrolase</keyword>
<dbReference type="Proteomes" id="UP000827549">
    <property type="component" value="Chromosome 3"/>
</dbReference>
<sequence>MSLLEVALPLVLLSVLVLLLRSAPAVVASSNPKARYKLPSPAAAYRLSRRADWVVERHGVTVSATTGGLNSLPKRVLAGIGARSRDKVLWFYDAGVVVSVVGIAVGILGAIWALFRVWWAVWVEAEAHARVQHAPDGGLKPRAAEGLDAAAEGAARIIKRAVVDAVAKHASGIGKRDAPPPQLHTADGGLQPLIPGITTPLSHLPTLVLALVVAELIHEAGHALAAALDDVSPSKFSLNLHLVLPSASVIFPANAVDYLPFKAHARLATSGPWHNFVLWLALFALGGISPLAWGNSSAEGRVVVAVAQDSELASHLRPGDILTHVDDIFLGGKVDIWSKYLSGQPIPPGTPAPAEPNGWCVSKYEFDDAPRAPCSPHHMIGFVRAEHGGGSETHCLPAHNIISMPSTECHCALSHLCVNLSPLEHILRIRIKRGSKRDVVLWSGDKVAVLHQVEVGTKAPRFWAAGTRWGDLFLAYLKMVTLSLFLFNLLPLPSTDGIHLLTALLQSRGHQLSRPSRQLVTNPSSRHPTINLYRYDEGSDSDDSTGGPGTGGGGEPAWATGRGRREEVWARRLRRVVEGSMSGLLAAWALGWAMLALLRSS</sequence>
<dbReference type="Pfam" id="PF02163">
    <property type="entry name" value="Peptidase_M50"/>
    <property type="match status" value="1"/>
</dbReference>
<keyword evidence="8" id="KW-0732">Signal</keyword>
<dbReference type="GO" id="GO:0016020">
    <property type="term" value="C:membrane"/>
    <property type="evidence" value="ECO:0007669"/>
    <property type="project" value="InterPro"/>
</dbReference>
<keyword evidence="10" id="KW-0645">Protease</keyword>
<evidence type="ECO:0000256" key="7">
    <source>
        <dbReference type="SAM" id="Phobius"/>
    </source>
</evidence>
<evidence type="ECO:0000256" key="8">
    <source>
        <dbReference type="SAM" id="SignalP"/>
    </source>
</evidence>
<evidence type="ECO:0000313" key="11">
    <source>
        <dbReference type="Proteomes" id="UP000827549"/>
    </source>
</evidence>
<keyword evidence="11" id="KW-1185">Reference proteome</keyword>
<evidence type="ECO:0000256" key="3">
    <source>
        <dbReference type="ARBA" id="ARBA00022989"/>
    </source>
</evidence>
<dbReference type="GO" id="GO:0005737">
    <property type="term" value="C:cytoplasm"/>
    <property type="evidence" value="ECO:0007669"/>
    <property type="project" value="TreeGrafter"/>
</dbReference>
<gene>
    <name evidence="10" type="primary">Mbtps2</name>
    <name evidence="10" type="ORF">LOC62_03G003812</name>
</gene>
<dbReference type="AlphaFoldDB" id="A0AAF0Y4S6"/>
<dbReference type="GO" id="GO:0012505">
    <property type="term" value="C:endomembrane system"/>
    <property type="evidence" value="ECO:0007669"/>
    <property type="project" value="UniProtKB-SubCell"/>
</dbReference>
<dbReference type="GeneID" id="87807053"/>
<evidence type="ECO:0000256" key="1">
    <source>
        <dbReference type="ARBA" id="ARBA00004127"/>
    </source>
</evidence>
<dbReference type="InterPro" id="IPR001193">
    <property type="entry name" value="MBTPS2"/>
</dbReference>
<dbReference type="GO" id="GO:1905897">
    <property type="term" value="P:regulation of response to endoplasmic reticulum stress"/>
    <property type="evidence" value="ECO:0007669"/>
    <property type="project" value="TreeGrafter"/>
</dbReference>
<accession>A0AAF0Y4S6</accession>
<name>A0AAF0Y4S6_9TREE</name>
<organism evidence="10 11">
    <name type="scientific">Vanrija pseudolonga</name>
    <dbReference type="NCBI Taxonomy" id="143232"/>
    <lineage>
        <taxon>Eukaryota</taxon>
        <taxon>Fungi</taxon>
        <taxon>Dikarya</taxon>
        <taxon>Basidiomycota</taxon>
        <taxon>Agaricomycotina</taxon>
        <taxon>Tremellomycetes</taxon>
        <taxon>Trichosporonales</taxon>
        <taxon>Trichosporonaceae</taxon>
        <taxon>Vanrija</taxon>
    </lineage>
</organism>
<evidence type="ECO:0000256" key="2">
    <source>
        <dbReference type="ARBA" id="ARBA00022692"/>
    </source>
</evidence>
<reference evidence="10" key="1">
    <citation type="submission" date="2023-10" db="EMBL/GenBank/DDBJ databases">
        <authorList>
            <person name="Noh H."/>
        </authorList>
    </citation>
    <scope>NUCLEOTIDE SEQUENCE</scope>
    <source>
        <strain evidence="10">DUCC4014</strain>
    </source>
</reference>
<feature type="domain" description="Peptidase M50" evidence="9">
    <location>
        <begin position="207"/>
        <end position="519"/>
    </location>
</feature>
<dbReference type="GO" id="GO:0031293">
    <property type="term" value="P:membrane protein intracellular domain proteolysis"/>
    <property type="evidence" value="ECO:0007669"/>
    <property type="project" value="TreeGrafter"/>
</dbReference>
<evidence type="ECO:0000256" key="5">
    <source>
        <dbReference type="ARBA" id="ARBA00032658"/>
    </source>
</evidence>
<protein>
    <recommendedName>
        <fullName evidence="5">Endopeptidase S2P</fullName>
    </recommendedName>
</protein>
<dbReference type="RefSeq" id="XP_062626330.1">
    <property type="nucleotide sequence ID" value="XM_062770346.1"/>
</dbReference>
<keyword evidence="4 7" id="KW-0472">Membrane</keyword>
<proteinExistence type="predicted"/>
<feature type="transmembrane region" description="Helical" evidence="7">
    <location>
        <begin position="89"/>
        <end position="115"/>
    </location>
</feature>
<evidence type="ECO:0000256" key="4">
    <source>
        <dbReference type="ARBA" id="ARBA00023136"/>
    </source>
</evidence>